<dbReference type="Gene3D" id="3.40.250.10">
    <property type="entry name" value="Rhodanese-like domain"/>
    <property type="match status" value="1"/>
</dbReference>
<dbReference type="PROSITE" id="PS50206">
    <property type="entry name" value="RHODANESE_3"/>
    <property type="match status" value="1"/>
</dbReference>
<dbReference type="AlphaFoldDB" id="A0A916T0H1"/>
<name>A0A916T0H1_9MICO</name>
<dbReference type="EMBL" id="BMHI01000002">
    <property type="protein sequence ID" value="GGB24451.1"/>
    <property type="molecule type" value="Genomic_DNA"/>
</dbReference>
<reference evidence="2" key="2">
    <citation type="submission" date="2020-09" db="EMBL/GenBank/DDBJ databases">
        <authorList>
            <person name="Sun Q."/>
            <person name="Zhou Y."/>
        </authorList>
    </citation>
    <scope>NUCLEOTIDE SEQUENCE</scope>
    <source>
        <strain evidence="2">CGMCC 1.15085</strain>
    </source>
</reference>
<evidence type="ECO:0000313" key="2">
    <source>
        <dbReference type="EMBL" id="GGB24451.1"/>
    </source>
</evidence>
<dbReference type="InterPro" id="IPR001763">
    <property type="entry name" value="Rhodanese-like_dom"/>
</dbReference>
<accession>A0A916T0H1</accession>
<dbReference type="InterPro" id="IPR036873">
    <property type="entry name" value="Rhodanese-like_dom_sf"/>
</dbReference>
<dbReference type="RefSeq" id="WP_229749525.1">
    <property type="nucleotide sequence ID" value="NZ_BMHI01000002.1"/>
</dbReference>
<sequence>MITTHQPEMTWQSELFASSTSFAAVMEDRSVAEGRQRLSPRAAFQELLFERAHLVDIRPPDQRAIEGGIAQTLHSEGIANPGLRLILLCQDGHASSLAADALAGLGVHRTTAVIGGFDAWRSLGLPVRA</sequence>
<protein>
    <recommendedName>
        <fullName evidence="1">Rhodanese domain-containing protein</fullName>
    </recommendedName>
</protein>
<evidence type="ECO:0000259" key="1">
    <source>
        <dbReference type="PROSITE" id="PS50206"/>
    </source>
</evidence>
<organism evidence="2 3">
    <name type="scientific">Flexivirga endophytica</name>
    <dbReference type="NCBI Taxonomy" id="1849103"/>
    <lineage>
        <taxon>Bacteria</taxon>
        <taxon>Bacillati</taxon>
        <taxon>Actinomycetota</taxon>
        <taxon>Actinomycetes</taxon>
        <taxon>Micrococcales</taxon>
        <taxon>Dermacoccaceae</taxon>
        <taxon>Flexivirga</taxon>
    </lineage>
</organism>
<keyword evidence="3" id="KW-1185">Reference proteome</keyword>
<proteinExistence type="predicted"/>
<dbReference type="SUPFAM" id="SSF52821">
    <property type="entry name" value="Rhodanese/Cell cycle control phosphatase"/>
    <property type="match status" value="1"/>
</dbReference>
<comment type="caution">
    <text evidence="2">The sequence shown here is derived from an EMBL/GenBank/DDBJ whole genome shotgun (WGS) entry which is preliminary data.</text>
</comment>
<feature type="domain" description="Rhodanese" evidence="1">
    <location>
        <begin position="48"/>
        <end position="129"/>
    </location>
</feature>
<evidence type="ECO:0000313" key="3">
    <source>
        <dbReference type="Proteomes" id="UP000636793"/>
    </source>
</evidence>
<dbReference type="Proteomes" id="UP000636793">
    <property type="component" value="Unassembled WGS sequence"/>
</dbReference>
<gene>
    <name evidence="2" type="ORF">GCM10011492_12990</name>
</gene>
<reference evidence="2" key="1">
    <citation type="journal article" date="2014" name="Int. J. Syst. Evol. Microbiol.">
        <title>Complete genome sequence of Corynebacterium casei LMG S-19264T (=DSM 44701T), isolated from a smear-ripened cheese.</title>
        <authorList>
            <consortium name="US DOE Joint Genome Institute (JGI-PGF)"/>
            <person name="Walter F."/>
            <person name="Albersmeier A."/>
            <person name="Kalinowski J."/>
            <person name="Ruckert C."/>
        </authorList>
    </citation>
    <scope>NUCLEOTIDE SEQUENCE</scope>
    <source>
        <strain evidence="2">CGMCC 1.15085</strain>
    </source>
</reference>